<proteinExistence type="predicted"/>
<name>A0ABY5DW26_9ACTN</name>
<dbReference type="InterPro" id="IPR007391">
    <property type="entry name" value="Vancomycin_resist_VanW"/>
</dbReference>
<evidence type="ECO:0000313" key="2">
    <source>
        <dbReference type="Proteomes" id="UP001056035"/>
    </source>
</evidence>
<keyword evidence="2" id="KW-1185">Reference proteome</keyword>
<dbReference type="PANTHER" id="PTHR35788">
    <property type="entry name" value="EXPORTED PROTEIN-RELATED"/>
    <property type="match status" value="1"/>
</dbReference>
<sequence length="543" mass="57928">MLTAVPLLVVLGLLAVRIVYSGRALPGTTLAGVSVEGDSRSSLESRMQRLATAAVTVTGAGQRLKVTPQAAGYRHDVPATVDKVLDVGRTGPVLGFVDTAKGLVGSHDVTPVDHIDPRAMAGTTKGVAHVIDRVSYPGGITVDPATLDVAVRAPRAGRVVDRPRLARLLATALRQGRRVVRAPYRTSAVPARGAIRAVADAATADLAAPLRLTGAGREVVVRPRQLAPLLRLRASADDPTQVRLGSDETALGALVARVAAQRDQKAREPRIAAPARAAIVDGKGRVTWRPRGARIRVVRDGRVGITVDRGAALTAIADAIRTGRHQVRLPVTRDTPKVTPLQARRIDSLIGTFTTRYVAGQPRVTNIRTMARTVDGTIVPPGGQFDLNAIVGPRTKAGGYVKAPFIADGKIVPSIGGGVSQVSTTIYNAAYFAGLRLDTHQPHSFYIDRYPPGREATLDYPSIDMKWTNDTNAPVLVRTSTDATSITVSLYGHNGGRRVTAEPGPRRHVAGRDFRIRVVRTIRRPSGQVQQDSFTTTYDKSPE</sequence>
<dbReference type="RefSeq" id="WP_254571958.1">
    <property type="nucleotide sequence ID" value="NZ_CP098502.1"/>
</dbReference>
<dbReference type="PANTHER" id="PTHR35788:SF1">
    <property type="entry name" value="EXPORTED PROTEIN"/>
    <property type="match status" value="1"/>
</dbReference>
<organism evidence="1 2">
    <name type="scientific">Paraconexibacter antarcticus</name>
    <dbReference type="NCBI Taxonomy" id="2949664"/>
    <lineage>
        <taxon>Bacteria</taxon>
        <taxon>Bacillati</taxon>
        <taxon>Actinomycetota</taxon>
        <taxon>Thermoleophilia</taxon>
        <taxon>Solirubrobacterales</taxon>
        <taxon>Paraconexibacteraceae</taxon>
        <taxon>Paraconexibacter</taxon>
    </lineage>
</organism>
<dbReference type="InterPro" id="IPR052913">
    <property type="entry name" value="Glycopeptide_resist_protein"/>
</dbReference>
<reference evidence="1 2" key="1">
    <citation type="submission" date="2022-06" db="EMBL/GenBank/DDBJ databases">
        <title>Paraconexibacter antarcticus.</title>
        <authorList>
            <person name="Kim C.S."/>
        </authorList>
    </citation>
    <scope>NUCLEOTIDE SEQUENCE [LARGE SCALE GENOMIC DNA]</scope>
    <source>
        <strain evidence="1 2">02-257</strain>
    </source>
</reference>
<gene>
    <name evidence="1" type="ORF">NBH00_03440</name>
</gene>
<dbReference type="Pfam" id="PF04294">
    <property type="entry name" value="VanW"/>
    <property type="match status" value="1"/>
</dbReference>
<accession>A0ABY5DW26</accession>
<dbReference type="Proteomes" id="UP001056035">
    <property type="component" value="Chromosome"/>
</dbReference>
<dbReference type="EMBL" id="CP098502">
    <property type="protein sequence ID" value="UTI65272.1"/>
    <property type="molecule type" value="Genomic_DNA"/>
</dbReference>
<evidence type="ECO:0000313" key="1">
    <source>
        <dbReference type="EMBL" id="UTI65272.1"/>
    </source>
</evidence>
<protein>
    <submittedName>
        <fullName evidence="1">VanW family protein</fullName>
    </submittedName>
</protein>